<dbReference type="NCBIfam" id="TIGR03002">
    <property type="entry name" value="outer_YhbN_LptA"/>
    <property type="match status" value="1"/>
</dbReference>
<evidence type="ECO:0000313" key="6">
    <source>
        <dbReference type="EMBL" id="SDD33255.1"/>
    </source>
</evidence>
<accession>A0A1G6TY80</accession>
<dbReference type="GO" id="GO:0017089">
    <property type="term" value="F:glycolipid transfer activity"/>
    <property type="evidence" value="ECO:0007669"/>
    <property type="project" value="TreeGrafter"/>
</dbReference>
<dbReference type="RefSeq" id="WP_091239566.1">
    <property type="nucleotide sequence ID" value="NZ_FNAG01000002.1"/>
</dbReference>
<organism evidence="6 7">
    <name type="scientific">Aquimonas voraii</name>
    <dbReference type="NCBI Taxonomy" id="265719"/>
    <lineage>
        <taxon>Bacteria</taxon>
        <taxon>Pseudomonadati</taxon>
        <taxon>Pseudomonadota</taxon>
        <taxon>Gammaproteobacteria</taxon>
        <taxon>Lysobacterales</taxon>
        <taxon>Lysobacteraceae</taxon>
        <taxon>Aquimonas</taxon>
    </lineage>
</organism>
<evidence type="ECO:0000259" key="5">
    <source>
        <dbReference type="Pfam" id="PF03968"/>
    </source>
</evidence>
<dbReference type="InterPro" id="IPR005653">
    <property type="entry name" value="OstA-like_N"/>
</dbReference>
<dbReference type="PANTHER" id="PTHR36504:SF1">
    <property type="entry name" value="LIPOPOLYSACCHARIDE EXPORT SYSTEM PROTEIN LPTA"/>
    <property type="match status" value="1"/>
</dbReference>
<comment type="similarity">
    <text evidence="4">Belongs to the LptA family.</text>
</comment>
<sequence length="177" mass="18448" precursor="true">MSPLRADGRLLAGMFLLAASGSALAASADRQQPVDVSARAGDATLADGDSILSGEVVITQGSLEIRADKATLTRAAGELSRVVFEGEPASLKQIDDQGQPVSVRARKVTYTPTSNEVLLEGAVQVDRPEGMLQGEVITYDMANGRLNARGEGANDRIRMSFQPRPNAAAPATPTDGG</sequence>
<dbReference type="EMBL" id="FNAG01000002">
    <property type="protein sequence ID" value="SDD33255.1"/>
    <property type="molecule type" value="Genomic_DNA"/>
</dbReference>
<name>A0A1G6TY80_9GAMM</name>
<dbReference type="PANTHER" id="PTHR36504">
    <property type="entry name" value="LIPOPOLYSACCHARIDE EXPORT SYSTEM PROTEIN LPTA"/>
    <property type="match status" value="1"/>
</dbReference>
<dbReference type="HAMAP" id="MF_01914">
    <property type="entry name" value="LPS_assembly_LptA"/>
    <property type="match status" value="1"/>
</dbReference>
<dbReference type="STRING" id="265719.SAMN04488509_10234"/>
<reference evidence="6 7" key="1">
    <citation type="submission" date="2016-10" db="EMBL/GenBank/DDBJ databases">
        <authorList>
            <person name="de Groot N.N."/>
        </authorList>
    </citation>
    <scope>NUCLEOTIDE SEQUENCE [LARGE SCALE GENOMIC DNA]</scope>
    <source>
        <strain evidence="6 7">DSM 16957</strain>
    </source>
</reference>
<keyword evidence="3 4" id="KW-0574">Periplasm</keyword>
<dbReference type="Gene3D" id="2.60.450.10">
    <property type="entry name" value="Lipopolysaccharide (LPS) transport protein A like domain"/>
    <property type="match status" value="1"/>
</dbReference>
<feature type="chain" id="PRO_5011802846" description="Lipopolysaccharide export system protein LptA" evidence="4">
    <location>
        <begin position="26"/>
        <end position="177"/>
    </location>
</feature>
<proteinExistence type="inferred from homology"/>
<dbReference type="GO" id="GO:0030288">
    <property type="term" value="C:outer membrane-bounded periplasmic space"/>
    <property type="evidence" value="ECO:0007669"/>
    <property type="project" value="TreeGrafter"/>
</dbReference>
<dbReference type="InterPro" id="IPR052037">
    <property type="entry name" value="LPS_export_LptA"/>
</dbReference>
<dbReference type="Pfam" id="PF03968">
    <property type="entry name" value="LptD_N"/>
    <property type="match status" value="1"/>
</dbReference>
<evidence type="ECO:0000256" key="3">
    <source>
        <dbReference type="ARBA" id="ARBA00022764"/>
    </source>
</evidence>
<evidence type="ECO:0000256" key="1">
    <source>
        <dbReference type="ARBA" id="ARBA00022448"/>
    </source>
</evidence>
<dbReference type="GO" id="GO:0043165">
    <property type="term" value="P:Gram-negative-bacterium-type cell outer membrane assembly"/>
    <property type="evidence" value="ECO:0007669"/>
    <property type="project" value="UniProtKB-UniRule"/>
</dbReference>
<comment type="subcellular location">
    <subcellularLocation>
        <location evidence="4">Periplasm</location>
    </subcellularLocation>
</comment>
<dbReference type="Proteomes" id="UP000199603">
    <property type="component" value="Unassembled WGS sequence"/>
</dbReference>
<keyword evidence="7" id="KW-1185">Reference proteome</keyword>
<keyword evidence="2 4" id="KW-0732">Signal</keyword>
<protein>
    <recommendedName>
        <fullName evidence="4">Lipopolysaccharide export system protein LptA</fullName>
    </recommendedName>
</protein>
<gene>
    <name evidence="4" type="primary">lptA</name>
    <name evidence="6" type="ORF">SAMN04488509_10234</name>
</gene>
<comment type="subunit">
    <text evidence="4">Component of the lipopolysaccharide transport and assembly complex.</text>
</comment>
<feature type="signal peptide" evidence="4">
    <location>
        <begin position="1"/>
        <end position="25"/>
    </location>
</feature>
<evidence type="ECO:0000256" key="4">
    <source>
        <dbReference type="HAMAP-Rule" id="MF_01914"/>
    </source>
</evidence>
<dbReference type="GO" id="GO:0015920">
    <property type="term" value="P:lipopolysaccharide transport"/>
    <property type="evidence" value="ECO:0007669"/>
    <property type="project" value="UniProtKB-UniRule"/>
</dbReference>
<evidence type="ECO:0000256" key="2">
    <source>
        <dbReference type="ARBA" id="ARBA00022729"/>
    </source>
</evidence>
<keyword evidence="1 4" id="KW-0813">Transport</keyword>
<dbReference type="InterPro" id="IPR014340">
    <property type="entry name" value="LptA"/>
</dbReference>
<dbReference type="GO" id="GO:0001530">
    <property type="term" value="F:lipopolysaccharide binding"/>
    <property type="evidence" value="ECO:0007669"/>
    <property type="project" value="InterPro"/>
</dbReference>
<feature type="domain" description="Organic solvent tolerance-like N-terminal" evidence="5">
    <location>
        <begin position="36"/>
        <end position="144"/>
    </location>
</feature>
<comment type="function">
    <text evidence="4">Involved in the assembly of lipopolysaccharide (LPS). Required for the translocation of LPS from the inner membrane to the outer membrane. May form a bridge between the inner membrane and the outer membrane, via interactions with LptC and LptD, thereby facilitating LPS transfer across the periplasm.</text>
</comment>
<evidence type="ECO:0000313" key="7">
    <source>
        <dbReference type="Proteomes" id="UP000199603"/>
    </source>
</evidence>
<dbReference type="AlphaFoldDB" id="A0A1G6TY80"/>
<dbReference type="OrthoDB" id="9795964at2"/>
<dbReference type="GO" id="GO:0009279">
    <property type="term" value="C:cell outer membrane"/>
    <property type="evidence" value="ECO:0007669"/>
    <property type="project" value="TreeGrafter"/>
</dbReference>